<name>A0AAC9HI98_NEOTH</name>
<evidence type="ECO:0000313" key="4">
    <source>
        <dbReference type="Proteomes" id="UP000322283"/>
    </source>
</evidence>
<dbReference type="EMBL" id="CP017019">
    <property type="protein sequence ID" value="AOQ24642.1"/>
    <property type="molecule type" value="Genomic_DNA"/>
</dbReference>
<accession>A0AAC9HI98</accession>
<reference evidence="1 3" key="1">
    <citation type="submission" date="2016-08" db="EMBL/GenBank/DDBJ databases">
        <title>Moorella thermoacetica DSM 103132.</title>
        <authorList>
            <person name="Jendresen C.B."/>
            <person name="Redl S.M."/>
            <person name="Jensen T.O."/>
            <person name="Nielsen A.T."/>
        </authorList>
    </citation>
    <scope>NUCLEOTIDE SEQUENCE [LARGE SCALE GENOMIC DNA]</scope>
    <source>
        <strain evidence="1 3">DSM 103132</strain>
    </source>
</reference>
<evidence type="ECO:0000313" key="1">
    <source>
        <dbReference type="EMBL" id="AOQ24642.1"/>
    </source>
</evidence>
<dbReference type="Proteomes" id="UP000094598">
    <property type="component" value="Chromosome"/>
</dbReference>
<dbReference type="InterPro" id="IPR029055">
    <property type="entry name" value="Ntn_hydrolases_N"/>
</dbReference>
<organism evidence="1 3">
    <name type="scientific">Neomoorella thermoacetica</name>
    <name type="common">Clostridium thermoaceticum</name>
    <dbReference type="NCBI Taxonomy" id="1525"/>
    <lineage>
        <taxon>Bacteria</taxon>
        <taxon>Bacillati</taxon>
        <taxon>Bacillota</taxon>
        <taxon>Clostridia</taxon>
        <taxon>Neomoorellales</taxon>
        <taxon>Neomoorellaceae</taxon>
        <taxon>Neomoorella</taxon>
    </lineage>
</organism>
<dbReference type="AlphaFoldDB" id="A0AAC9HI98"/>
<dbReference type="EMBL" id="VCDX01000006">
    <property type="protein sequence ID" value="TYL12745.1"/>
    <property type="molecule type" value="Genomic_DNA"/>
</dbReference>
<proteinExistence type="predicted"/>
<evidence type="ECO:0000313" key="3">
    <source>
        <dbReference type="Proteomes" id="UP000094598"/>
    </source>
</evidence>
<dbReference type="SUPFAM" id="SSF56235">
    <property type="entry name" value="N-terminal nucleophile aminohydrolases (Ntn hydrolases)"/>
    <property type="match status" value="1"/>
</dbReference>
<evidence type="ECO:0000313" key="2">
    <source>
        <dbReference type="EMBL" id="TYL12745.1"/>
    </source>
</evidence>
<protein>
    <submittedName>
        <fullName evidence="1">Uncharacterized protein</fullName>
    </submittedName>
</protein>
<gene>
    <name evidence="1" type="ORF">Maut_02214</name>
    <name evidence="2" type="ORF">MTAT_19870</name>
</gene>
<reference evidence="2 4" key="2">
    <citation type="submission" date="2019-05" db="EMBL/GenBank/DDBJ databases">
        <title>Genome sequence of Moorella thermoacetica ATCC 33924.</title>
        <authorList>
            <person name="Poehlein A."/>
            <person name="Bengelsdorf F.R."/>
            <person name="Duerre P."/>
            <person name="Daniel R."/>
        </authorList>
    </citation>
    <scope>NUCLEOTIDE SEQUENCE [LARGE SCALE GENOMIC DNA]</scope>
    <source>
        <strain evidence="2 4">ATCC 33924</strain>
    </source>
</reference>
<sequence>MTCIAGLVEDGVIYMGADSAGVGNYYNLSIRADRKVFKNGPFLMGFTSSFRMGQLLQYSFVPPDHPFNSDGAPMDTHKYMATVFIDAVRDCLKNGGFAAKYNEKEEGGTFLVGYRGRLFYVLDDYQVGEPVDNFFAVGCGASFALGSLYSTLNEPPEQRIYKALEAAEHFSAGVRRPFVILRSSD</sequence>
<keyword evidence="4" id="KW-1185">Reference proteome</keyword>
<dbReference type="Proteomes" id="UP000322283">
    <property type="component" value="Unassembled WGS sequence"/>
</dbReference>
<dbReference type="Gene3D" id="3.60.20.10">
    <property type="entry name" value="Glutamine Phosphoribosylpyrophosphate, subunit 1, domain 1"/>
    <property type="match status" value="1"/>
</dbReference>
<dbReference type="RefSeq" id="WP_069590399.1">
    <property type="nucleotide sequence ID" value="NZ_CP017019.1"/>
</dbReference>